<dbReference type="SUPFAM" id="SSF56281">
    <property type="entry name" value="Metallo-hydrolase/oxidoreductase"/>
    <property type="match status" value="1"/>
</dbReference>
<dbReference type="InterPro" id="IPR001279">
    <property type="entry name" value="Metallo-B-lactamas"/>
</dbReference>
<evidence type="ECO:0000259" key="2">
    <source>
        <dbReference type="Pfam" id="PF12706"/>
    </source>
</evidence>
<organism evidence="3 4">
    <name type="scientific">Candidatus Desulfolinea nitratireducens</name>
    <dbReference type="NCBI Taxonomy" id="2841698"/>
    <lineage>
        <taxon>Bacteria</taxon>
        <taxon>Bacillati</taxon>
        <taxon>Chloroflexota</taxon>
        <taxon>Anaerolineae</taxon>
        <taxon>Anaerolineales</taxon>
        <taxon>Anaerolineales incertae sedis</taxon>
        <taxon>Candidatus Desulfolinea</taxon>
    </lineage>
</organism>
<reference evidence="3 4" key="1">
    <citation type="submission" date="2020-08" db="EMBL/GenBank/DDBJ databases">
        <title>Bridging the membrane lipid divide: bacteria of the FCB group superphylum have the potential to synthesize archaeal ether lipids.</title>
        <authorList>
            <person name="Villanueva L."/>
            <person name="Von Meijenfeldt F.A.B."/>
            <person name="Westbye A.B."/>
            <person name="Yadav S."/>
            <person name="Hopmans E.C."/>
            <person name="Dutilh B.E."/>
            <person name="Sinninghe Damste J.S."/>
        </authorList>
    </citation>
    <scope>NUCLEOTIDE SEQUENCE [LARGE SCALE GENOMIC DNA]</scope>
    <source>
        <strain evidence="3">NIOZ-UU36</strain>
    </source>
</reference>
<proteinExistence type="predicted"/>
<accession>A0A8J6TDD1</accession>
<dbReference type="AlphaFoldDB" id="A0A8J6TDD1"/>
<keyword evidence="1" id="KW-0540">Nuclease</keyword>
<dbReference type="EMBL" id="JACNJN010000007">
    <property type="protein sequence ID" value="MBC8333641.1"/>
    <property type="molecule type" value="Genomic_DNA"/>
</dbReference>
<dbReference type="CDD" id="cd07715">
    <property type="entry name" value="TaR3-like_MBL-fold"/>
    <property type="match status" value="1"/>
</dbReference>
<dbReference type="GO" id="GO:0042781">
    <property type="term" value="F:3'-tRNA processing endoribonuclease activity"/>
    <property type="evidence" value="ECO:0007669"/>
    <property type="project" value="TreeGrafter"/>
</dbReference>
<dbReference type="PANTHER" id="PTHR46018">
    <property type="entry name" value="ZINC PHOSPHODIESTERASE ELAC PROTEIN 1"/>
    <property type="match status" value="1"/>
</dbReference>
<feature type="domain" description="Metallo-beta-lactamase" evidence="2">
    <location>
        <begin position="42"/>
        <end position="267"/>
    </location>
</feature>
<dbReference type="Pfam" id="PF12706">
    <property type="entry name" value="Lactamase_B_2"/>
    <property type="match status" value="1"/>
</dbReference>
<dbReference type="PANTHER" id="PTHR46018:SF2">
    <property type="entry name" value="ZINC PHOSPHODIESTERASE ELAC PROTEIN 1"/>
    <property type="match status" value="1"/>
</dbReference>
<sequence>MKENLEVIFWGVRGSYPAPGKDTLRYGGNTSCIEIRAGEESIIFDAGTGIIALGREIAKRAAQHGKAMKVSLFLSHLHHDHIQGFPFFVPAFIPSADIRIFGPASSDEVLVQVLENNQSPHIFPVSLNEMAATKTIRAIREREQVVVMAEDAEIREAGSRVSEDAALIRVHHSYAHPGGVNIYKLEWHGKSIIYATDTEGYEGIDRRLGTFAHGADLLIHDAQYTQEHYLGNRPGASSTQGYGHSTIEMACEMAKEAGVGKLVLFHHDPGYNDESIAKNEVHAQRIFNNTFAAREGMHLLLRDDQKEGAWQFEKERADSIVERM</sequence>
<evidence type="ECO:0000313" key="3">
    <source>
        <dbReference type="EMBL" id="MBC8333641.1"/>
    </source>
</evidence>
<keyword evidence="1" id="KW-0255">Endonuclease</keyword>
<name>A0A8J6TDD1_9CHLR</name>
<dbReference type="Proteomes" id="UP000614469">
    <property type="component" value="Unassembled WGS sequence"/>
</dbReference>
<keyword evidence="1" id="KW-0378">Hydrolase</keyword>
<evidence type="ECO:0000256" key="1">
    <source>
        <dbReference type="ARBA" id="ARBA00022759"/>
    </source>
</evidence>
<evidence type="ECO:0000313" key="4">
    <source>
        <dbReference type="Proteomes" id="UP000614469"/>
    </source>
</evidence>
<dbReference type="InterPro" id="IPR036866">
    <property type="entry name" value="RibonucZ/Hydroxyglut_hydro"/>
</dbReference>
<dbReference type="Gene3D" id="3.60.15.10">
    <property type="entry name" value="Ribonuclease Z/Hydroxyacylglutathione hydrolase-like"/>
    <property type="match status" value="1"/>
</dbReference>
<gene>
    <name evidence="3" type="ORF">H8E29_00085</name>
</gene>
<protein>
    <submittedName>
        <fullName evidence="3">MBL fold metallo-hydrolase</fullName>
    </submittedName>
</protein>
<comment type="caution">
    <text evidence="3">The sequence shown here is derived from an EMBL/GenBank/DDBJ whole genome shotgun (WGS) entry which is preliminary data.</text>
</comment>